<gene>
    <name evidence="1" type="ORF">GCM10011531_28120</name>
</gene>
<name>A0A8J2TSB0_9FLAO</name>
<accession>A0A8J2TSB0</accession>
<dbReference type="RefSeq" id="WP_188607049.1">
    <property type="nucleotide sequence ID" value="NZ_BMIC01000014.1"/>
</dbReference>
<reference evidence="1 2" key="1">
    <citation type="journal article" date="2014" name="Int. J. Syst. Evol. Microbiol.">
        <title>Complete genome sequence of Corynebacterium casei LMG S-19264T (=DSM 44701T), isolated from a smear-ripened cheese.</title>
        <authorList>
            <consortium name="US DOE Joint Genome Institute (JGI-PGF)"/>
            <person name="Walter F."/>
            <person name="Albersmeier A."/>
            <person name="Kalinowski J."/>
            <person name="Ruckert C."/>
        </authorList>
    </citation>
    <scope>NUCLEOTIDE SEQUENCE [LARGE SCALE GENOMIC DNA]</scope>
    <source>
        <strain evidence="1 2">CGMCC 1.15295</strain>
    </source>
</reference>
<keyword evidence="2" id="KW-1185">Reference proteome</keyword>
<comment type="caution">
    <text evidence="1">The sequence shown here is derived from an EMBL/GenBank/DDBJ whole genome shotgun (WGS) entry which is preliminary data.</text>
</comment>
<evidence type="ECO:0000313" key="2">
    <source>
        <dbReference type="Proteomes" id="UP000598120"/>
    </source>
</evidence>
<organism evidence="1 2">
    <name type="scientific">Aquaticitalea lipolytica</name>
    <dbReference type="NCBI Taxonomy" id="1247562"/>
    <lineage>
        <taxon>Bacteria</taxon>
        <taxon>Pseudomonadati</taxon>
        <taxon>Bacteroidota</taxon>
        <taxon>Flavobacteriia</taxon>
        <taxon>Flavobacteriales</taxon>
        <taxon>Flavobacteriaceae</taxon>
        <taxon>Aquaticitalea</taxon>
    </lineage>
</organism>
<proteinExistence type="predicted"/>
<dbReference type="EMBL" id="BMIC01000014">
    <property type="protein sequence ID" value="GFZ94792.1"/>
    <property type="molecule type" value="Genomic_DNA"/>
</dbReference>
<protein>
    <submittedName>
        <fullName evidence="1">Uncharacterized protein</fullName>
    </submittedName>
</protein>
<sequence>MNKIIIFLIFSPLCFSQNIDPEKVSKISNIICECLEENKEDVIADRIDNCSFVLTKGLSVIKSDSIRNKYARDTDTYLQKNCYEYIRIISDSKSNSGQKLTSIEDFNNAKSFQVHVNVIQENSFYYTDFIGDTILVYIKKNNFIEKITSSGKTINFKMGKKGKDSYLIFKESNDIFFSNYFDPKEKILVRSLKVNDRSYDIFLQYENGIVMQKTLRINNQGIENDIND</sequence>
<evidence type="ECO:0000313" key="1">
    <source>
        <dbReference type="EMBL" id="GFZ94792.1"/>
    </source>
</evidence>
<dbReference type="AlphaFoldDB" id="A0A8J2TSB0"/>
<dbReference type="Proteomes" id="UP000598120">
    <property type="component" value="Unassembled WGS sequence"/>
</dbReference>